<evidence type="ECO:0000313" key="2">
    <source>
        <dbReference type="EMBL" id="MEQ2250019.1"/>
    </source>
</evidence>
<feature type="chain" id="PRO_5046670833" evidence="1">
    <location>
        <begin position="29"/>
        <end position="126"/>
    </location>
</feature>
<accession>A0ABV0UZ51</accession>
<proteinExistence type="predicted"/>
<keyword evidence="3" id="KW-1185">Reference proteome</keyword>
<dbReference type="Proteomes" id="UP001482620">
    <property type="component" value="Unassembled WGS sequence"/>
</dbReference>
<keyword evidence="1" id="KW-0732">Signal</keyword>
<comment type="caution">
    <text evidence="2">The sequence shown here is derived from an EMBL/GenBank/DDBJ whole genome shotgun (WGS) entry which is preliminary data.</text>
</comment>
<feature type="signal peptide" evidence="1">
    <location>
        <begin position="1"/>
        <end position="28"/>
    </location>
</feature>
<evidence type="ECO:0000256" key="1">
    <source>
        <dbReference type="SAM" id="SignalP"/>
    </source>
</evidence>
<reference evidence="2 3" key="1">
    <citation type="submission" date="2021-06" db="EMBL/GenBank/DDBJ databases">
        <authorList>
            <person name="Palmer J.M."/>
        </authorList>
    </citation>
    <scope>NUCLEOTIDE SEQUENCE [LARGE SCALE GENOMIC DNA]</scope>
    <source>
        <strain evidence="3">if_2019</strain>
        <tissue evidence="2">Muscle</tissue>
    </source>
</reference>
<protein>
    <submittedName>
        <fullName evidence="2">Uncharacterized protein</fullName>
    </submittedName>
</protein>
<dbReference type="EMBL" id="JAHRIQ010087942">
    <property type="protein sequence ID" value="MEQ2250019.1"/>
    <property type="molecule type" value="Genomic_DNA"/>
</dbReference>
<gene>
    <name evidence="2" type="ORF">ILYODFUR_035587</name>
</gene>
<sequence>MENRCRRKMAAWLLLLVCAGALLRSAEARDPYDQLSDSYKKGVDLALEQLNTHVGVKHHFRFLRTVEKSEHDVSLSFTQNIHKGFIYTVLNFCMISNFNLYFGSLKNIKLCNYGITLKIMSSPNIE</sequence>
<organism evidence="2 3">
    <name type="scientific">Ilyodon furcidens</name>
    <name type="common">goldbreast splitfin</name>
    <dbReference type="NCBI Taxonomy" id="33524"/>
    <lineage>
        <taxon>Eukaryota</taxon>
        <taxon>Metazoa</taxon>
        <taxon>Chordata</taxon>
        <taxon>Craniata</taxon>
        <taxon>Vertebrata</taxon>
        <taxon>Euteleostomi</taxon>
        <taxon>Actinopterygii</taxon>
        <taxon>Neopterygii</taxon>
        <taxon>Teleostei</taxon>
        <taxon>Neoteleostei</taxon>
        <taxon>Acanthomorphata</taxon>
        <taxon>Ovalentaria</taxon>
        <taxon>Atherinomorphae</taxon>
        <taxon>Cyprinodontiformes</taxon>
        <taxon>Goodeidae</taxon>
        <taxon>Ilyodon</taxon>
    </lineage>
</organism>
<evidence type="ECO:0000313" key="3">
    <source>
        <dbReference type="Proteomes" id="UP001482620"/>
    </source>
</evidence>
<name>A0ABV0UZ51_9TELE</name>